<evidence type="ECO:0000313" key="3">
    <source>
        <dbReference type="Proteomes" id="UP000309673"/>
    </source>
</evidence>
<dbReference type="Gene3D" id="3.20.20.80">
    <property type="entry name" value="Glycosidases"/>
    <property type="match status" value="1"/>
</dbReference>
<dbReference type="AlphaFoldDB" id="A0A4U0FHU5"/>
<evidence type="ECO:0000313" key="2">
    <source>
        <dbReference type="EMBL" id="TJY44531.1"/>
    </source>
</evidence>
<gene>
    <name evidence="2" type="ORF">E5161_03915</name>
</gene>
<accession>A0A4U0FHU5</accession>
<keyword evidence="1" id="KW-0812">Transmembrane</keyword>
<dbReference type="EMBL" id="SUPK01000001">
    <property type="protein sequence ID" value="TJY44531.1"/>
    <property type="molecule type" value="Genomic_DNA"/>
</dbReference>
<protein>
    <submittedName>
        <fullName evidence="2">Uncharacterized protein</fullName>
    </submittedName>
</protein>
<keyword evidence="3" id="KW-1185">Reference proteome</keyword>
<name>A0A4U0FHU5_9BACL</name>
<reference evidence="2 3" key="1">
    <citation type="submission" date="2019-04" db="EMBL/GenBank/DDBJ databases">
        <title>Cohnella sp. nov., isolated from soil.</title>
        <authorList>
            <person name="Kim W."/>
        </authorList>
    </citation>
    <scope>NUCLEOTIDE SEQUENCE [LARGE SCALE GENOMIC DNA]</scope>
    <source>
        <strain evidence="2 3">CAU 1483</strain>
    </source>
</reference>
<keyword evidence="1" id="KW-1133">Transmembrane helix</keyword>
<proteinExistence type="predicted"/>
<comment type="caution">
    <text evidence="2">The sequence shown here is derived from an EMBL/GenBank/DDBJ whole genome shotgun (WGS) entry which is preliminary data.</text>
</comment>
<dbReference type="InterPro" id="IPR043751">
    <property type="entry name" value="DUF5696"/>
</dbReference>
<dbReference type="Pfam" id="PF18952">
    <property type="entry name" value="DUF5696"/>
    <property type="match status" value="1"/>
</dbReference>
<dbReference type="RefSeq" id="WP_136776340.1">
    <property type="nucleotide sequence ID" value="NZ_SUPK01000001.1"/>
</dbReference>
<dbReference type="OrthoDB" id="9793135at2"/>
<evidence type="ECO:0000256" key="1">
    <source>
        <dbReference type="SAM" id="Phobius"/>
    </source>
</evidence>
<sequence length="741" mass="84537">MLRRWLRIISWVLVIGFCAFFIYKAEHFQIARNALGDGKEPDPQPVAKEIVDKLSNLAGYAKVSENDRLSLYFEPVTSSIAVSDKTTGATWMSASNITDEALGGSELLKNSVRAPLNLTYADISRPVQDPLYTNSITLPPKISKEDIDKGIRVHYDFDKLGISFAIEYTIEADRLEVYIPAADIKEKTSNLLVSIEILPNLGSGTDKDKGYMFYPDGSGAISYFKETHPQYKDRYSATVYGSEDVLKRTSQRVENAYLPVFGANKNGNGFVAYVTQGEFESKINYYPSGYTVNLNRVSGEFFYRRFYDAAIRRGEFSQRVEKDLMPVDHRLRYVFLPKDHSDYSEMAKAYRSYLIESGKLQKRIADGGKEIPAAINLFMGIREDNVLSKQFLKITTFEQAKKFLQELNTAGVNAMSVVLEGWMKDGLGDFPDSDQVSSELGGRAKLTDLTKYAKDHQIDIFLDFNNVDAFDRNLGFRKNIDVMKSPSKLALEDYYGFWYLLNAERAWTKFMGSQAKTLAGYDASGISFAEMGSIALADYNEYHPFTREGTVQKWLEMMKYSREQNGKVAVYGGNSYVLGTADRLMDIPLHDTGYVYSDEAVPFYQMVVHGYIPYSGDLPMNSHYDSRELFLKWVEYGSMPYYELTYAKPEEFRYTFYSDTLFSSSFDQWSPFLIQQYKELNKKLGHTWSQEIESHRIITRDVYETTYGDGTKVIVNYSSLPYKSTGVEVQPKDYIVLKQEG</sequence>
<organism evidence="2 3">
    <name type="scientific">Cohnella pontilimi</name>
    <dbReference type="NCBI Taxonomy" id="2564100"/>
    <lineage>
        <taxon>Bacteria</taxon>
        <taxon>Bacillati</taxon>
        <taxon>Bacillota</taxon>
        <taxon>Bacilli</taxon>
        <taxon>Bacillales</taxon>
        <taxon>Paenibacillaceae</taxon>
        <taxon>Cohnella</taxon>
    </lineage>
</organism>
<dbReference type="Proteomes" id="UP000309673">
    <property type="component" value="Unassembled WGS sequence"/>
</dbReference>
<keyword evidence="1" id="KW-0472">Membrane</keyword>
<feature type="transmembrane region" description="Helical" evidence="1">
    <location>
        <begin position="5"/>
        <end position="23"/>
    </location>
</feature>